<keyword evidence="2" id="KW-1185">Reference proteome</keyword>
<dbReference type="Proteomes" id="UP000768646">
    <property type="component" value="Unassembled WGS sequence"/>
</dbReference>
<proteinExistence type="predicted"/>
<evidence type="ECO:0000313" key="2">
    <source>
        <dbReference type="Proteomes" id="UP000768646"/>
    </source>
</evidence>
<comment type="caution">
    <text evidence="1">The sequence shown here is derived from an EMBL/GenBank/DDBJ whole genome shotgun (WGS) entry which is preliminary data.</text>
</comment>
<organism evidence="1 2">
    <name type="scientific">Pneumocystis oryctolagi</name>
    <dbReference type="NCBI Taxonomy" id="42067"/>
    <lineage>
        <taxon>Eukaryota</taxon>
        <taxon>Fungi</taxon>
        <taxon>Dikarya</taxon>
        <taxon>Ascomycota</taxon>
        <taxon>Taphrinomycotina</taxon>
        <taxon>Pneumocystomycetes</taxon>
        <taxon>Pneumocystaceae</taxon>
        <taxon>Pneumocystis</taxon>
    </lineage>
</organism>
<protein>
    <submittedName>
        <fullName evidence="1">Uncharacterized protein</fullName>
    </submittedName>
</protein>
<reference evidence="1 2" key="1">
    <citation type="journal article" date="2021" name="Commun. Biol.">
        <title>Genomic insights into the host specific adaptation of the Pneumocystis genus.</title>
        <authorList>
            <person name="Cisse O.H."/>
            <person name="Ma L."/>
            <person name="Dekker J.P."/>
            <person name="Khil P.P."/>
            <person name="Youn J.-H."/>
            <person name="Brenchley J.M."/>
            <person name="Blair R."/>
            <person name="Pahar B."/>
            <person name="Chabe M."/>
            <person name="Van Rompay K.K.A."/>
            <person name="Keesler R."/>
            <person name="Sukura A."/>
            <person name="Hirsch V."/>
            <person name="Kutty G."/>
            <person name="Liu Y."/>
            <person name="Peng L."/>
            <person name="Chen J."/>
            <person name="Song J."/>
            <person name="Weissenbacher-Lang C."/>
            <person name="Xu J."/>
            <person name="Upham N.S."/>
            <person name="Stajich J.E."/>
            <person name="Cuomo C.A."/>
            <person name="Cushion M.T."/>
            <person name="Kovacs J.A."/>
        </authorList>
    </citation>
    <scope>NUCLEOTIDE SEQUENCE [LARGE SCALE GENOMIC DNA]</scope>
    <source>
        <strain evidence="1 2">RABM</strain>
    </source>
</reference>
<gene>
    <name evidence="1" type="ORF">PORY_001701</name>
</gene>
<dbReference type="EMBL" id="JABTEG010000005">
    <property type="protein sequence ID" value="KAG4305026.1"/>
    <property type="molecule type" value="Genomic_DNA"/>
</dbReference>
<name>A0ACB7CBA5_9ASCO</name>
<evidence type="ECO:0000313" key="1">
    <source>
        <dbReference type="EMBL" id="KAG4305026.1"/>
    </source>
</evidence>
<accession>A0ACB7CBA5</accession>
<sequence length="144" mass="16714">MVRFKTRYLVFQIFQENQLTSDLTDIIRSKWTESSVRKSISKTSIVLTPLDLLNIIKEHVHLNFGDWGYGLVSASLSVKYYSPVTCIGILRISRQHYRLVWAALTLINTIHSQHVIIRVLQVNGTIKSAETYIIQYDQNLLLHR</sequence>